<dbReference type="GO" id="GO:0003677">
    <property type="term" value="F:DNA binding"/>
    <property type="evidence" value="ECO:0007669"/>
    <property type="project" value="InterPro"/>
</dbReference>
<evidence type="ECO:0000313" key="3">
    <source>
        <dbReference type="EMBL" id="TCS99161.1"/>
    </source>
</evidence>
<evidence type="ECO:0000259" key="1">
    <source>
        <dbReference type="Pfam" id="PF01548"/>
    </source>
</evidence>
<dbReference type="PANTHER" id="PTHR33055">
    <property type="entry name" value="TRANSPOSASE FOR INSERTION SEQUENCE ELEMENT IS1111A"/>
    <property type="match status" value="1"/>
</dbReference>
<dbReference type="InterPro" id="IPR047650">
    <property type="entry name" value="Transpos_IS110"/>
</dbReference>
<dbReference type="InterPro" id="IPR003346">
    <property type="entry name" value="Transposase_20"/>
</dbReference>
<name>A0A4R3LG62_9HYPH</name>
<dbReference type="PANTHER" id="PTHR33055:SF3">
    <property type="entry name" value="PUTATIVE TRANSPOSASE FOR IS117-RELATED"/>
    <property type="match status" value="1"/>
</dbReference>
<accession>A0A4R3LG62</accession>
<dbReference type="Pfam" id="PF01548">
    <property type="entry name" value="DEDD_Tnp_IS110"/>
    <property type="match status" value="1"/>
</dbReference>
<dbReference type="AlphaFoldDB" id="A0A4R3LG62"/>
<dbReference type="NCBIfam" id="NF033542">
    <property type="entry name" value="transpos_IS110"/>
    <property type="match status" value="1"/>
</dbReference>
<keyword evidence="4" id="KW-1185">Reference proteome</keyword>
<organism evidence="3 4">
    <name type="scientific">Aquabacter spiritensis</name>
    <dbReference type="NCBI Taxonomy" id="933073"/>
    <lineage>
        <taxon>Bacteria</taxon>
        <taxon>Pseudomonadati</taxon>
        <taxon>Pseudomonadota</taxon>
        <taxon>Alphaproteobacteria</taxon>
        <taxon>Hyphomicrobiales</taxon>
        <taxon>Xanthobacteraceae</taxon>
        <taxon>Aquabacter</taxon>
    </lineage>
</organism>
<dbReference type="InterPro" id="IPR002525">
    <property type="entry name" value="Transp_IS110-like_N"/>
</dbReference>
<feature type="domain" description="Transposase IS116/IS110/IS902 C-terminal" evidence="2">
    <location>
        <begin position="213"/>
        <end position="287"/>
    </location>
</feature>
<evidence type="ECO:0000313" key="4">
    <source>
        <dbReference type="Proteomes" id="UP000294664"/>
    </source>
</evidence>
<dbReference type="Pfam" id="PF02371">
    <property type="entry name" value="Transposase_20"/>
    <property type="match status" value="1"/>
</dbReference>
<feature type="domain" description="Transposase IS110-like N-terminal" evidence="1">
    <location>
        <begin position="5"/>
        <end position="150"/>
    </location>
</feature>
<dbReference type="EMBL" id="SMAI01000040">
    <property type="protein sequence ID" value="TCS99161.1"/>
    <property type="molecule type" value="Genomic_DNA"/>
</dbReference>
<gene>
    <name evidence="3" type="ORF">EDC64_1401</name>
</gene>
<dbReference type="OrthoDB" id="7410629at2"/>
<sequence length="347" mass="37695">MDHYAGIDVSLEASSICVVDGAGKIVREAKVASEPEALIRWLGSLGLDLARIGLEAGPLSQWLYGAMKEAGLAVELLETRHVQIALKTMPVKTDRNDARGIAQLMRRGWFRPVHCKSMAAQETRALLTARKLVQSKLHDVEMSLRGILRGFGLKVGPTTPKRFARRIEELVAGHPTLEFIAKALLAAHAALLRELDMFEKRVRAMAREDKRATLIMSAPGVGAIVALTYVSAIDDPARFSSSKRVGPHFGLTPKKYQSGEKDVTGRITKIGDAGVRTALYEAANVILTRPVKGGGLKSWAMKLAKRAGMKKAKVALARKLGVILHRMWIDGTPFDARRAACPAPTAA</sequence>
<dbReference type="RefSeq" id="WP_132036254.1">
    <property type="nucleotide sequence ID" value="NZ_SMAI01000040.1"/>
</dbReference>
<dbReference type="Proteomes" id="UP000294664">
    <property type="component" value="Unassembled WGS sequence"/>
</dbReference>
<proteinExistence type="predicted"/>
<protein>
    <submittedName>
        <fullName evidence="3">Transposase</fullName>
    </submittedName>
</protein>
<evidence type="ECO:0000259" key="2">
    <source>
        <dbReference type="Pfam" id="PF02371"/>
    </source>
</evidence>
<reference evidence="3 4" key="1">
    <citation type="submission" date="2019-03" db="EMBL/GenBank/DDBJ databases">
        <title>Genomic Encyclopedia of Type Strains, Phase IV (KMG-IV): sequencing the most valuable type-strain genomes for metagenomic binning, comparative biology and taxonomic classification.</title>
        <authorList>
            <person name="Goeker M."/>
        </authorList>
    </citation>
    <scope>NUCLEOTIDE SEQUENCE [LARGE SCALE GENOMIC DNA]</scope>
    <source>
        <strain evidence="3 4">DSM 9035</strain>
    </source>
</reference>
<dbReference type="GO" id="GO:0006313">
    <property type="term" value="P:DNA transposition"/>
    <property type="evidence" value="ECO:0007669"/>
    <property type="project" value="InterPro"/>
</dbReference>
<comment type="caution">
    <text evidence="3">The sequence shown here is derived from an EMBL/GenBank/DDBJ whole genome shotgun (WGS) entry which is preliminary data.</text>
</comment>
<dbReference type="GO" id="GO:0004803">
    <property type="term" value="F:transposase activity"/>
    <property type="evidence" value="ECO:0007669"/>
    <property type="project" value="InterPro"/>
</dbReference>